<gene>
    <name evidence="4" type="ORF">SAMN05192551_101550</name>
</gene>
<feature type="transmembrane region" description="Helical" evidence="3">
    <location>
        <begin position="56"/>
        <end position="73"/>
    </location>
</feature>
<evidence type="ECO:0000256" key="1">
    <source>
        <dbReference type="ARBA" id="ARBA00010692"/>
    </source>
</evidence>
<comment type="subcellular location">
    <subcellularLocation>
        <location evidence="2">Cell membrane</location>
        <topology evidence="2">Multi-pass membrane protein</topology>
    </subcellularLocation>
</comment>
<evidence type="ECO:0000256" key="2">
    <source>
        <dbReference type="PIRNR" id="PIRNR016661"/>
    </source>
</evidence>
<dbReference type="GO" id="GO:0015225">
    <property type="term" value="F:biotin transmembrane transporter activity"/>
    <property type="evidence" value="ECO:0007669"/>
    <property type="project" value="UniProtKB-UniRule"/>
</dbReference>
<dbReference type="EMBL" id="FOQA01000001">
    <property type="protein sequence ID" value="SFH56611.1"/>
    <property type="molecule type" value="Genomic_DNA"/>
</dbReference>
<reference evidence="5" key="1">
    <citation type="submission" date="2016-10" db="EMBL/GenBank/DDBJ databases">
        <authorList>
            <person name="Varghese N."/>
            <person name="Submissions S."/>
        </authorList>
    </citation>
    <scope>NUCLEOTIDE SEQUENCE [LARGE SCALE GENOMIC DNA]</scope>
    <source>
        <strain evidence="5">Z-7934</strain>
    </source>
</reference>
<dbReference type="AlphaFoldDB" id="A0A1I3B4G7"/>
<keyword evidence="5" id="KW-1185">Reference proteome</keyword>
<dbReference type="RefSeq" id="WP_093369415.1">
    <property type="nucleotide sequence ID" value="NZ_FOQA01000001.1"/>
</dbReference>
<dbReference type="Pfam" id="PF02632">
    <property type="entry name" value="BioY"/>
    <property type="match status" value="1"/>
</dbReference>
<accession>A0A1I3B4G7</accession>
<dbReference type="OrthoDB" id="9803495at2"/>
<keyword evidence="2" id="KW-1003">Cell membrane</keyword>
<comment type="similarity">
    <text evidence="1 2">Belongs to the BioY family.</text>
</comment>
<dbReference type="STRING" id="69895.SAMN05192551_101550"/>
<feature type="transmembrane region" description="Helical" evidence="3">
    <location>
        <begin position="7"/>
        <end position="24"/>
    </location>
</feature>
<feature type="transmembrane region" description="Helical" evidence="3">
    <location>
        <begin position="30"/>
        <end position="49"/>
    </location>
</feature>
<evidence type="ECO:0000313" key="4">
    <source>
        <dbReference type="EMBL" id="SFH56611.1"/>
    </source>
</evidence>
<dbReference type="Gene3D" id="1.10.1760.20">
    <property type="match status" value="1"/>
</dbReference>
<feature type="transmembrane region" description="Helical" evidence="3">
    <location>
        <begin position="109"/>
        <end position="133"/>
    </location>
</feature>
<dbReference type="PANTHER" id="PTHR34295">
    <property type="entry name" value="BIOTIN TRANSPORTER BIOY"/>
    <property type="match status" value="1"/>
</dbReference>
<evidence type="ECO:0000256" key="3">
    <source>
        <dbReference type="SAM" id="Phobius"/>
    </source>
</evidence>
<organism evidence="4 5">
    <name type="scientific">Tindallia magadiensis</name>
    <dbReference type="NCBI Taxonomy" id="69895"/>
    <lineage>
        <taxon>Bacteria</taxon>
        <taxon>Bacillati</taxon>
        <taxon>Bacillota</taxon>
        <taxon>Clostridia</taxon>
        <taxon>Peptostreptococcales</taxon>
        <taxon>Tindalliaceae</taxon>
        <taxon>Tindallia</taxon>
    </lineage>
</organism>
<dbReference type="PIRSF" id="PIRSF016661">
    <property type="entry name" value="BioY"/>
    <property type="match status" value="1"/>
</dbReference>
<dbReference type="PANTHER" id="PTHR34295:SF1">
    <property type="entry name" value="BIOTIN TRANSPORTER BIOY"/>
    <property type="match status" value="1"/>
</dbReference>
<dbReference type="GO" id="GO:0005886">
    <property type="term" value="C:plasma membrane"/>
    <property type="evidence" value="ECO:0007669"/>
    <property type="project" value="UniProtKB-SubCell"/>
</dbReference>
<feature type="transmembrane region" description="Helical" evidence="3">
    <location>
        <begin position="153"/>
        <end position="178"/>
    </location>
</feature>
<dbReference type="InterPro" id="IPR003784">
    <property type="entry name" value="BioY"/>
</dbReference>
<keyword evidence="3" id="KW-1133">Transmembrane helix</keyword>
<keyword evidence="3" id="KW-0812">Transmembrane</keyword>
<feature type="transmembrane region" description="Helical" evidence="3">
    <location>
        <begin position="79"/>
        <end position="97"/>
    </location>
</feature>
<dbReference type="Proteomes" id="UP000199287">
    <property type="component" value="Unassembled WGS sequence"/>
</dbReference>
<keyword evidence="2" id="KW-0813">Transport</keyword>
<proteinExistence type="inferred from homology"/>
<sequence>MGLKTREVTLISMFAALTAIGAFIKIPTPVVPFTLQFLFCAYAGIFLGAKHGLYSQLLYVGIGLVGIPIFANGGGPAYVLQPTFGYLIGFIMCAFIIGKLTEGLEEISFLNVLTPVLAGLFFVYLIGVSYLYMIINLYVGRQMSVVEAVMVGFMPYIAPDLILSGIIAFTAVTVVPVLRRSGLVKSIKQ</sequence>
<keyword evidence="2 3" id="KW-0472">Membrane</keyword>
<evidence type="ECO:0000313" key="5">
    <source>
        <dbReference type="Proteomes" id="UP000199287"/>
    </source>
</evidence>
<protein>
    <recommendedName>
        <fullName evidence="2">Biotin transporter</fullName>
    </recommendedName>
</protein>
<name>A0A1I3B4G7_9FIRM</name>